<feature type="transmembrane region" description="Helical" evidence="6">
    <location>
        <begin position="753"/>
        <end position="772"/>
    </location>
</feature>
<dbReference type="OrthoDB" id="2274698at2759"/>
<evidence type="ECO:0000313" key="12">
    <source>
        <dbReference type="Proteomes" id="UP000179179"/>
    </source>
</evidence>
<organism evidence="11 12">
    <name type="scientific">Aspergillus bombycis</name>
    <dbReference type="NCBI Taxonomy" id="109264"/>
    <lineage>
        <taxon>Eukaryota</taxon>
        <taxon>Fungi</taxon>
        <taxon>Dikarya</taxon>
        <taxon>Ascomycota</taxon>
        <taxon>Pezizomycotina</taxon>
        <taxon>Eurotiomycetes</taxon>
        <taxon>Eurotiomycetidae</taxon>
        <taxon>Eurotiales</taxon>
        <taxon>Aspergillaceae</taxon>
        <taxon>Aspergillus</taxon>
    </lineage>
</organism>
<dbReference type="AlphaFoldDB" id="A0A1F8A847"/>
<feature type="transmembrane region" description="Helical" evidence="6">
    <location>
        <begin position="817"/>
        <end position="837"/>
    </location>
</feature>
<sequence length="1059" mass="117174">MTSNWALRLDVLELRVFWLHFVTSEPNWQGSRGCPRLRSRLLTLPTYIPRVLSPTCTIQNPHVVQKMPDPKSSDAADNSSGSQQGRRLKLPAWLDHFNVRDLKVLFRCWAAAWVASLLIFIGPALHQIGIATFFGALVLYIVPPAGILFVYLLAALSLLFGMCLAWAWGLLTMKAALAARPDAQTKAMVQALQQQAVAIGNQTGTNPAAEAKILVYDGFMLDARVTVVFYVMICAFVYFMSRVRVANPKFALAQIFGIIIADLFLLFGPSLPSFTASLPEVLIKPGAIGIGLGFACCLVFFPQSTSFVTLTQMEQLVRLGETPLKYTRQKFAGQSLDLQQLTATKAKIIGAFKAMQPSLAFLPLDFSRGRWSSDDIKTLQEPLRQAILSAVSLMDYHITLLRADRKLQEIKPLSQQGSDKSDVQEKRAHEVGQYQLQESADVLQALNSPEHGASRARTLDALKRSTTELLELCSETSELIVQCLHAVNSSRWFRRAASRNHLDELVTRAGSVLQTLQSTRSSCATETTEALLDSHADLFDENGQLKSAESLGPHALRGIILGMVMEERILGTAETLERLLAQVHRLMQARTKERIWIPSGLRYAFRWLVNPRQKAPAEDLAAAPATDPDDAEEQAKEAHRRLKVSRGYGRPIPRGLLARALTGFYHWFTNPGGMYALRMVVVTIATAIPASIPHSAGFYYREKGIWALITAQTTLLVYMGDFTVSLVGRTIGTVVGGVMGMVAWYIGAGNGPGNAYGLSAITAAMTAILMWWRLFLPPIFTMAAIMGGATFILVVGFSYDDTHTWQYGLPGHGYEAFWKRLVTVLLGFAAAFIVQIFPRPPSATRHICKTLSNTIRTLSDHYALLLSHWGRPEANSPIGAVAEKIAVDVAETLLSIQGSIGLLKFEMTLGPFHREALANMHVLCQDMNQALGRLLILSTSLPQHFQERFAQNVGLLNDHHIGDIMAVLSVIEQALKSGLPLPERLPTPLVKRCFEQWYAQHRAAELSTTLVRDENYRRYCVAISSYLKFLSAVDDMVLVLKGTLGESHLIERWQGEALV</sequence>
<reference evidence="11 12" key="1">
    <citation type="journal article" date="2016" name="Genome Biol. Evol.">
        <title>Draft genome sequence of an aflatoxigenic Aspergillus species, A. bombycis.</title>
        <authorList>
            <person name="Moore G.G."/>
            <person name="Mack B.M."/>
            <person name="Beltz S.B."/>
            <person name="Gilbert M.K."/>
        </authorList>
    </citation>
    <scope>NUCLEOTIDE SEQUENCE [LARGE SCALE GENOMIC DNA]</scope>
    <source>
        <strain evidence="12">NRRL 26010</strain>
    </source>
</reference>
<evidence type="ECO:0008006" key="13">
    <source>
        <dbReference type="Google" id="ProtNLM"/>
    </source>
</evidence>
<evidence type="ECO:0000256" key="6">
    <source>
        <dbReference type="SAM" id="Phobius"/>
    </source>
</evidence>
<evidence type="ECO:0000256" key="5">
    <source>
        <dbReference type="SAM" id="MobiDB-lite"/>
    </source>
</evidence>
<dbReference type="GO" id="GO:0016020">
    <property type="term" value="C:membrane"/>
    <property type="evidence" value="ECO:0007669"/>
    <property type="project" value="UniProtKB-SubCell"/>
</dbReference>
<dbReference type="InterPro" id="IPR049453">
    <property type="entry name" value="Memb_transporter_dom"/>
</dbReference>
<evidence type="ECO:0000256" key="1">
    <source>
        <dbReference type="ARBA" id="ARBA00004141"/>
    </source>
</evidence>
<evidence type="ECO:0000256" key="2">
    <source>
        <dbReference type="ARBA" id="ARBA00022692"/>
    </source>
</evidence>
<feature type="transmembrane region" description="Helical" evidence="6">
    <location>
        <begin position="727"/>
        <end position="747"/>
    </location>
</feature>
<evidence type="ECO:0000256" key="7">
    <source>
        <dbReference type="SAM" id="SignalP"/>
    </source>
</evidence>
<dbReference type="Pfam" id="PF10334">
    <property type="entry name" value="BRE4"/>
    <property type="match status" value="1"/>
</dbReference>
<comment type="caution">
    <text evidence="11">The sequence shown here is derived from an EMBL/GenBank/DDBJ whole genome shotgun (WGS) entry which is preliminary data.</text>
</comment>
<keyword evidence="12" id="KW-1185">Reference proteome</keyword>
<feature type="transmembrane region" description="Helical" evidence="6">
    <location>
        <begin position="281"/>
        <end position="301"/>
    </location>
</feature>
<evidence type="ECO:0000256" key="3">
    <source>
        <dbReference type="ARBA" id="ARBA00022989"/>
    </source>
</evidence>
<feature type="transmembrane region" description="Helical" evidence="6">
    <location>
        <begin position="219"/>
        <end position="239"/>
    </location>
</feature>
<feature type="domain" description="Integral membrane bound transporter" evidence="10">
    <location>
        <begin position="698"/>
        <end position="834"/>
    </location>
</feature>
<gene>
    <name evidence="11" type="ORF">ABOM_002620</name>
</gene>
<dbReference type="EMBL" id="LYCR01000023">
    <property type="protein sequence ID" value="OGM47468.1"/>
    <property type="molecule type" value="Genomic_DNA"/>
</dbReference>
<dbReference type="GeneID" id="34446010"/>
<dbReference type="STRING" id="109264.A0A1F8A847"/>
<dbReference type="RefSeq" id="XP_022391185.1">
    <property type="nucleotide sequence ID" value="XM_022529750.1"/>
</dbReference>
<dbReference type="Pfam" id="PF10337">
    <property type="entry name" value="ArAE_2_N"/>
    <property type="match status" value="1"/>
</dbReference>
<keyword evidence="4 6" id="KW-0472">Membrane</keyword>
<keyword evidence="2 6" id="KW-0812">Transmembrane</keyword>
<dbReference type="InterPro" id="IPR018823">
    <property type="entry name" value="ArAE_2_N"/>
</dbReference>
<feature type="chain" id="PRO_5009534569" description="ER transporter 6TM N-terminal domain-containing protein" evidence="7">
    <location>
        <begin position="25"/>
        <end position="1059"/>
    </location>
</feature>
<feature type="domain" description="DUF2421" evidence="8">
    <location>
        <begin position="838"/>
        <end position="1048"/>
    </location>
</feature>
<feature type="transmembrane region" description="Helical" evidence="6">
    <location>
        <begin position="127"/>
        <end position="142"/>
    </location>
</feature>
<proteinExistence type="predicted"/>
<keyword evidence="7" id="KW-0732">Signal</keyword>
<dbReference type="InterPro" id="IPR018820">
    <property type="entry name" value="BRE4-related_DUF2421"/>
</dbReference>
<name>A0A1F8A847_9EURO</name>
<feature type="transmembrane region" description="Helical" evidence="6">
    <location>
        <begin position="251"/>
        <end position="269"/>
    </location>
</feature>
<feature type="signal peptide" evidence="7">
    <location>
        <begin position="1"/>
        <end position="24"/>
    </location>
</feature>
<accession>A0A1F8A847</accession>
<dbReference type="Proteomes" id="UP000179179">
    <property type="component" value="Unassembled WGS sequence"/>
</dbReference>
<dbReference type="PANTHER" id="PTHR37994">
    <property type="entry name" value="ARAE_2_N DOMAIN-CONTAINING PROTEIN-RELATED"/>
    <property type="match status" value="1"/>
</dbReference>
<feature type="transmembrane region" description="Helical" evidence="6">
    <location>
        <begin position="779"/>
        <end position="797"/>
    </location>
</feature>
<dbReference type="PANTHER" id="PTHR37994:SF3">
    <property type="entry name" value="ER TRANSPORTER 6TM N-TERMINAL DOMAIN-CONTAINING PROTEIN"/>
    <property type="match status" value="1"/>
</dbReference>
<feature type="transmembrane region" description="Helical" evidence="6">
    <location>
        <begin position="149"/>
        <end position="171"/>
    </location>
</feature>
<evidence type="ECO:0000256" key="4">
    <source>
        <dbReference type="ARBA" id="ARBA00023136"/>
    </source>
</evidence>
<evidence type="ECO:0000313" key="11">
    <source>
        <dbReference type="EMBL" id="OGM47468.1"/>
    </source>
</evidence>
<feature type="transmembrane region" description="Helical" evidence="6">
    <location>
        <begin position="104"/>
        <end position="121"/>
    </location>
</feature>
<feature type="domain" description="Putative ER transporter 6TM N-terminal" evidence="9">
    <location>
        <begin position="90"/>
        <end position="535"/>
    </location>
</feature>
<dbReference type="Pfam" id="PF13515">
    <property type="entry name" value="FUSC_2"/>
    <property type="match status" value="1"/>
</dbReference>
<protein>
    <recommendedName>
        <fullName evidence="13">ER transporter 6TM N-terminal domain-containing protein</fullName>
    </recommendedName>
</protein>
<feature type="region of interest" description="Disordered" evidence="5">
    <location>
        <begin position="618"/>
        <end position="637"/>
    </location>
</feature>
<keyword evidence="3 6" id="KW-1133">Transmembrane helix</keyword>
<evidence type="ECO:0000259" key="8">
    <source>
        <dbReference type="Pfam" id="PF10334"/>
    </source>
</evidence>
<evidence type="ECO:0000259" key="10">
    <source>
        <dbReference type="Pfam" id="PF13515"/>
    </source>
</evidence>
<feature type="transmembrane region" description="Helical" evidence="6">
    <location>
        <begin position="675"/>
        <end position="692"/>
    </location>
</feature>
<evidence type="ECO:0000259" key="9">
    <source>
        <dbReference type="Pfam" id="PF10337"/>
    </source>
</evidence>
<comment type="subcellular location">
    <subcellularLocation>
        <location evidence="1">Membrane</location>
        <topology evidence="1">Multi-pass membrane protein</topology>
    </subcellularLocation>
</comment>